<protein>
    <submittedName>
        <fullName evidence="2">RimJ/RimL family protein N-acetyltransferase</fullName>
    </submittedName>
</protein>
<dbReference type="EMBL" id="JACHDB010000001">
    <property type="protein sequence ID" value="MBB5430688.1"/>
    <property type="molecule type" value="Genomic_DNA"/>
</dbReference>
<dbReference type="InterPro" id="IPR000182">
    <property type="entry name" value="GNAT_dom"/>
</dbReference>
<dbReference type="InterPro" id="IPR016181">
    <property type="entry name" value="Acyl_CoA_acyltransferase"/>
</dbReference>
<dbReference type="Pfam" id="PF13302">
    <property type="entry name" value="Acetyltransf_3"/>
    <property type="match status" value="1"/>
</dbReference>
<proteinExistence type="predicted"/>
<dbReference type="PANTHER" id="PTHR43441:SF2">
    <property type="entry name" value="FAMILY ACETYLTRANSFERASE, PUTATIVE (AFU_ORTHOLOGUE AFUA_7G00850)-RELATED"/>
    <property type="match status" value="1"/>
</dbReference>
<dbReference type="AlphaFoldDB" id="A0A7W8VC89"/>
<dbReference type="RefSeq" id="WP_184388758.1">
    <property type="nucleotide sequence ID" value="NZ_BAAAJD010000020.1"/>
</dbReference>
<reference evidence="2 3" key="1">
    <citation type="submission" date="2020-08" db="EMBL/GenBank/DDBJ databases">
        <title>Sequencing the genomes of 1000 actinobacteria strains.</title>
        <authorList>
            <person name="Klenk H.-P."/>
        </authorList>
    </citation>
    <scope>NUCLEOTIDE SEQUENCE [LARGE SCALE GENOMIC DNA]</scope>
    <source>
        <strain evidence="2 3">DSM 44551</strain>
    </source>
</reference>
<keyword evidence="2" id="KW-0808">Transferase</keyword>
<dbReference type="PANTHER" id="PTHR43441">
    <property type="entry name" value="RIBOSOMAL-PROTEIN-SERINE ACETYLTRANSFERASE"/>
    <property type="match status" value="1"/>
</dbReference>
<dbReference type="GO" id="GO:0008999">
    <property type="term" value="F:protein-N-terminal-alanine acetyltransferase activity"/>
    <property type="evidence" value="ECO:0007669"/>
    <property type="project" value="TreeGrafter"/>
</dbReference>
<organism evidence="2 3">
    <name type="scientific">Nocardiopsis composta</name>
    <dbReference type="NCBI Taxonomy" id="157465"/>
    <lineage>
        <taxon>Bacteria</taxon>
        <taxon>Bacillati</taxon>
        <taxon>Actinomycetota</taxon>
        <taxon>Actinomycetes</taxon>
        <taxon>Streptosporangiales</taxon>
        <taxon>Nocardiopsidaceae</taxon>
        <taxon>Nocardiopsis</taxon>
    </lineage>
</organism>
<dbReference type="GO" id="GO:1990189">
    <property type="term" value="F:protein N-terminal-serine acetyltransferase activity"/>
    <property type="evidence" value="ECO:0007669"/>
    <property type="project" value="TreeGrafter"/>
</dbReference>
<dbReference type="PROSITE" id="PS51186">
    <property type="entry name" value="GNAT"/>
    <property type="match status" value="1"/>
</dbReference>
<sequence>MDRLWTGRTTRLRGVEPGDWRLFQEMDTDTALQRGLDAAHPPRSEEGYRAWTAEQAAADPDGDTFRLVIEPLDGRPVGAVSVDRADPRTGLFQHGIAVTAAHRRSGHATQALRLLLGYMFGERRHHKCEAHILAGNTASLALHLRLGFTREGLLRDREFFAGRHHDTAVLGLTAPEFHAAG</sequence>
<comment type="caution">
    <text evidence="2">The sequence shown here is derived from an EMBL/GenBank/DDBJ whole genome shotgun (WGS) entry which is preliminary data.</text>
</comment>
<evidence type="ECO:0000313" key="3">
    <source>
        <dbReference type="Proteomes" id="UP000572635"/>
    </source>
</evidence>
<feature type="domain" description="N-acetyltransferase" evidence="1">
    <location>
        <begin position="10"/>
        <end position="175"/>
    </location>
</feature>
<dbReference type="SUPFAM" id="SSF55729">
    <property type="entry name" value="Acyl-CoA N-acyltransferases (Nat)"/>
    <property type="match status" value="1"/>
</dbReference>
<dbReference type="Proteomes" id="UP000572635">
    <property type="component" value="Unassembled WGS sequence"/>
</dbReference>
<accession>A0A7W8VC89</accession>
<keyword evidence="3" id="KW-1185">Reference proteome</keyword>
<dbReference type="InterPro" id="IPR051908">
    <property type="entry name" value="Ribosomal_N-acetyltransferase"/>
</dbReference>
<dbReference type="GO" id="GO:0005737">
    <property type="term" value="C:cytoplasm"/>
    <property type="evidence" value="ECO:0007669"/>
    <property type="project" value="TreeGrafter"/>
</dbReference>
<evidence type="ECO:0000313" key="2">
    <source>
        <dbReference type="EMBL" id="MBB5430688.1"/>
    </source>
</evidence>
<dbReference type="CDD" id="cd04301">
    <property type="entry name" value="NAT_SF"/>
    <property type="match status" value="1"/>
</dbReference>
<name>A0A7W8VC89_9ACTN</name>
<gene>
    <name evidence="2" type="ORF">HDA36_000772</name>
</gene>
<dbReference type="Gene3D" id="3.40.630.30">
    <property type="match status" value="1"/>
</dbReference>
<evidence type="ECO:0000259" key="1">
    <source>
        <dbReference type="PROSITE" id="PS51186"/>
    </source>
</evidence>